<dbReference type="AlphaFoldDB" id="A0A6A4WKW1"/>
<feature type="transmembrane region" description="Helical" evidence="2">
    <location>
        <begin position="102"/>
        <end position="124"/>
    </location>
</feature>
<organism evidence="4 5">
    <name type="scientific">Amphibalanus amphitrite</name>
    <name type="common">Striped barnacle</name>
    <name type="synonym">Balanus amphitrite</name>
    <dbReference type="NCBI Taxonomy" id="1232801"/>
    <lineage>
        <taxon>Eukaryota</taxon>
        <taxon>Metazoa</taxon>
        <taxon>Ecdysozoa</taxon>
        <taxon>Arthropoda</taxon>
        <taxon>Crustacea</taxon>
        <taxon>Multicrustacea</taxon>
        <taxon>Cirripedia</taxon>
        <taxon>Thoracica</taxon>
        <taxon>Thoracicalcarea</taxon>
        <taxon>Balanomorpha</taxon>
        <taxon>Balanoidea</taxon>
        <taxon>Balanidae</taxon>
        <taxon>Amphibalaninae</taxon>
        <taxon>Amphibalanus</taxon>
    </lineage>
</organism>
<evidence type="ECO:0000256" key="2">
    <source>
        <dbReference type="SAM" id="Phobius"/>
    </source>
</evidence>
<feature type="chain" id="PRO_5025404133" evidence="3">
    <location>
        <begin position="23"/>
        <end position="298"/>
    </location>
</feature>
<dbReference type="OrthoDB" id="10677631at2759"/>
<sequence length="298" mass="32217">MAAGRLCLLLLLVALAAARAAAEPMGVGVRVSPPRPRERDLVIEEGSGDGDEVEEDGEADVTVLKPATKKQTKQSLTGSKILDGVVPSTAQSFFNYGMGFALLTYITMGISYFYGPYSASAFLANKRANQRMKYLEHQMKDEEEESEYDYGNYAQEEVNSILEHGGYYGGYDQHGGGFGQDSYVSYEGQPQPSTSASQEARPSVQSAGSQSAEENKAAATSQAQERHPVSSGKDGESSVDMVELIAGVDTSHPDCRAWIRCLQNARHPDIPLGVRRGRVDVDNSDCRQFAASCPSKKP</sequence>
<proteinExistence type="predicted"/>
<keyword evidence="2" id="KW-0472">Membrane</keyword>
<feature type="compositionally biased region" description="Polar residues" evidence="1">
    <location>
        <begin position="188"/>
        <end position="223"/>
    </location>
</feature>
<keyword evidence="2" id="KW-1133">Transmembrane helix</keyword>
<evidence type="ECO:0000313" key="4">
    <source>
        <dbReference type="EMBL" id="KAF0304434.1"/>
    </source>
</evidence>
<name>A0A6A4WKW1_AMPAM</name>
<dbReference type="EMBL" id="VIIS01000846">
    <property type="protein sequence ID" value="KAF0304434.1"/>
    <property type="molecule type" value="Genomic_DNA"/>
</dbReference>
<accession>A0A6A4WKW1</accession>
<feature type="signal peptide" evidence="3">
    <location>
        <begin position="1"/>
        <end position="22"/>
    </location>
</feature>
<keyword evidence="3" id="KW-0732">Signal</keyword>
<comment type="caution">
    <text evidence="4">The sequence shown here is derived from an EMBL/GenBank/DDBJ whole genome shotgun (WGS) entry which is preliminary data.</text>
</comment>
<protein>
    <submittedName>
        <fullName evidence="4">Uncharacterized protein</fullName>
    </submittedName>
</protein>
<gene>
    <name evidence="4" type="ORF">FJT64_023727</name>
</gene>
<evidence type="ECO:0000313" key="5">
    <source>
        <dbReference type="Proteomes" id="UP000440578"/>
    </source>
</evidence>
<dbReference type="Proteomes" id="UP000440578">
    <property type="component" value="Unassembled WGS sequence"/>
</dbReference>
<evidence type="ECO:0000256" key="3">
    <source>
        <dbReference type="SAM" id="SignalP"/>
    </source>
</evidence>
<keyword evidence="5" id="KW-1185">Reference proteome</keyword>
<reference evidence="4 5" key="1">
    <citation type="submission" date="2019-07" db="EMBL/GenBank/DDBJ databases">
        <title>Draft genome assembly of a fouling barnacle, Amphibalanus amphitrite (Darwin, 1854): The first reference genome for Thecostraca.</title>
        <authorList>
            <person name="Kim W."/>
        </authorList>
    </citation>
    <scope>NUCLEOTIDE SEQUENCE [LARGE SCALE GENOMIC DNA]</scope>
    <source>
        <strain evidence="4">SNU_AA5</strain>
        <tissue evidence="4">Soma without cirri and trophi</tissue>
    </source>
</reference>
<feature type="compositionally biased region" description="Basic and acidic residues" evidence="1">
    <location>
        <begin position="224"/>
        <end position="236"/>
    </location>
</feature>
<keyword evidence="2" id="KW-0812">Transmembrane</keyword>
<feature type="region of interest" description="Disordered" evidence="1">
    <location>
        <begin position="179"/>
        <end position="238"/>
    </location>
</feature>
<evidence type="ECO:0000256" key="1">
    <source>
        <dbReference type="SAM" id="MobiDB-lite"/>
    </source>
</evidence>